<feature type="region of interest" description="Disordered" evidence="6">
    <location>
        <begin position="745"/>
        <end position="779"/>
    </location>
</feature>
<dbReference type="PROSITE" id="PS50160">
    <property type="entry name" value="DNA_LIGASE_A3"/>
    <property type="match status" value="1"/>
</dbReference>
<dbReference type="GO" id="GO:0006297">
    <property type="term" value="P:nucleotide-excision repair, DNA gap filling"/>
    <property type="evidence" value="ECO:0007669"/>
    <property type="project" value="TreeGrafter"/>
</dbReference>
<dbReference type="InterPro" id="IPR012310">
    <property type="entry name" value="DNA_ligase_ATP-dep_cent"/>
</dbReference>
<comment type="similarity">
    <text evidence="1">Belongs to the ATP-dependent DNA ligase family.</text>
</comment>
<keyword evidence="4" id="KW-0067">ATP-binding</keyword>
<evidence type="ECO:0000313" key="8">
    <source>
        <dbReference type="EMBL" id="KAF7506450.1"/>
    </source>
</evidence>
<dbReference type="InterPro" id="IPR036599">
    <property type="entry name" value="DNA_ligase_N_sf"/>
</dbReference>
<dbReference type="PANTHER" id="PTHR45997">
    <property type="entry name" value="DNA LIGASE 4"/>
    <property type="match status" value="1"/>
</dbReference>
<dbReference type="Pfam" id="PF01068">
    <property type="entry name" value="DNA_ligase_A_M"/>
    <property type="match status" value="1"/>
</dbReference>
<keyword evidence="5" id="KW-0539">Nucleus</keyword>
<dbReference type="EMBL" id="JAACFV010000086">
    <property type="protein sequence ID" value="KAF7506450.1"/>
    <property type="molecule type" value="Genomic_DNA"/>
</dbReference>
<dbReference type="Pfam" id="PF04675">
    <property type="entry name" value="DNA_ligase_A_N"/>
    <property type="match status" value="1"/>
</dbReference>
<feature type="domain" description="ATP-dependent DNA ligase family profile" evidence="7">
    <location>
        <begin position="387"/>
        <end position="508"/>
    </location>
</feature>
<dbReference type="GO" id="GO:0006303">
    <property type="term" value="P:double-strand break repair via nonhomologous end joining"/>
    <property type="evidence" value="ECO:0007669"/>
    <property type="project" value="TreeGrafter"/>
</dbReference>
<protein>
    <recommendedName>
        <fullName evidence="7">ATP-dependent DNA ligase family profile domain-containing protein</fullName>
    </recommendedName>
</protein>
<feature type="region of interest" description="Disordered" evidence="6">
    <location>
        <begin position="801"/>
        <end position="824"/>
    </location>
</feature>
<feature type="compositionally biased region" description="Low complexity" evidence="6">
    <location>
        <begin position="806"/>
        <end position="820"/>
    </location>
</feature>
<evidence type="ECO:0000256" key="1">
    <source>
        <dbReference type="ARBA" id="ARBA00007572"/>
    </source>
</evidence>
<dbReference type="GO" id="GO:0005524">
    <property type="term" value="F:ATP binding"/>
    <property type="evidence" value="ECO:0007669"/>
    <property type="project" value="UniProtKB-KW"/>
</dbReference>
<evidence type="ECO:0000256" key="5">
    <source>
        <dbReference type="ARBA" id="ARBA00023242"/>
    </source>
</evidence>
<dbReference type="AlphaFoldDB" id="A0A8H7AJV0"/>
<dbReference type="OrthoDB" id="2160351at2759"/>
<evidence type="ECO:0000256" key="3">
    <source>
        <dbReference type="ARBA" id="ARBA00022741"/>
    </source>
</evidence>
<gene>
    <name evidence="8" type="ORF">GJ744_011700</name>
</gene>
<evidence type="ECO:0000259" key="7">
    <source>
        <dbReference type="PROSITE" id="PS50160"/>
    </source>
</evidence>
<proteinExistence type="inferred from homology"/>
<dbReference type="Proteomes" id="UP000606974">
    <property type="component" value="Unassembled WGS sequence"/>
</dbReference>
<feature type="region of interest" description="Disordered" evidence="6">
    <location>
        <begin position="678"/>
        <end position="711"/>
    </location>
</feature>
<dbReference type="PANTHER" id="PTHR45997:SF2">
    <property type="entry name" value="ATP DEPENDENT DNA LIGASE DOMAIN PROTEIN (AFU_ORTHOLOGUE AFUA_5G02430)"/>
    <property type="match status" value="1"/>
</dbReference>
<sequence length="1091" mass="123085">MPFKFRHLCDLLQSLDDNKIKKVTYPRSKNPDIPIIVSWFNKHDTKVPRCGNEAVAFLSCLFPERRADRVYNVQEKRLEKIIGRSLGLGRTRVIHLSSWRTTNGADFAQTVQNVMSEAEFDRPRPQHEVTLEEIDNLFDRIAAMYGGSAPGLRERILDPTSADQALQPLFPRLQSYEAKWFVRMFLKRYTPVELPERLVMRQFHRLLPDVLRLQNCLTAAINCLNDPAVSHISLRSSLSEEQEHAVKVEVARHLKPQVGIMVQQQSYDKARSIQHCCDMATRRRLSIERKYDGEYCQIHVDVSKGKKCIKIFSKSGKDSTDDRVRLHGAIENALKLGKRDCPVKKQCILEGELLIWHEGIKRIQPFEKIRKHVTRHGRFLGNDQDSPRDVQERVMIMFYDLLLYDDIVCLNESLEQRRSRLRSLVRRVPGQAELGYREKINFASSDAKSLIRHAFAKCISKGWEGFVLKGCDDPYFSLTGSPRCVKLKKDYITGLGDMADLAVVGGRRIARDEQALNIGKLSWTVFYLACLENREELRRFSARPKFRIVGVVSAAKKTLSPDRTRLFNELGHFERIPYASVRVEMEVIMDQKLDPPTELFKNPFVVEVVGGGFEKPANVTFHSLRFPRVTKIHEDRSCHDTMSFDELQELAEKAQAMATNEDSQEDCEWIDRLTRADPRSKFVTENSAGTTTERNTSSATINSHTPPLLVRIDTHEMTEQERRERALTNGSEHSSVLLPAVADNGTKRKRVTIEQSPTANMSTKRLRLSPQHSSFRSKHNDCIHEPDLPTHGLQLRRPFSEVQNRSAAPSIPSSDSQPSPELGAGPWLYSVSRLLPHPPNKGRSAPFAAIVRDKTTKGPAPSAVFGKIPEDPPLPTPPSSSAEKGRTEMAEAVSDAEPKGTCTTLADDPGANQNLRMTLPHAMSSNEERQPLPITTMLQGFSSVIYLPPAVATKLPRDQHELISQLANAKASFTFSAGVILDSIQRSADTSYIVIVDVANAEDTGRGLEAFHQSISRLLESGQDTGEGRLIFLDWKILQHSGSKELSSTTLESYFGGCLTWKSGFDAAGERTWEVKVIWSWAEVLDIIDGI</sequence>
<dbReference type="InterPro" id="IPR029710">
    <property type="entry name" value="LIG4"/>
</dbReference>
<keyword evidence="2" id="KW-0436">Ligase</keyword>
<dbReference type="GO" id="GO:0003910">
    <property type="term" value="F:DNA ligase (ATP) activity"/>
    <property type="evidence" value="ECO:0007669"/>
    <property type="project" value="InterPro"/>
</dbReference>
<dbReference type="Gene3D" id="2.40.50.140">
    <property type="entry name" value="Nucleic acid-binding proteins"/>
    <property type="match status" value="1"/>
</dbReference>
<dbReference type="InterPro" id="IPR012308">
    <property type="entry name" value="DNA_ligase_ATP-dep_N"/>
</dbReference>
<evidence type="ECO:0000256" key="6">
    <source>
        <dbReference type="SAM" id="MobiDB-lite"/>
    </source>
</evidence>
<name>A0A8H7AJV0_9EURO</name>
<feature type="region of interest" description="Disordered" evidence="6">
    <location>
        <begin position="856"/>
        <end position="900"/>
    </location>
</feature>
<comment type="caution">
    <text evidence="8">The sequence shown here is derived from an EMBL/GenBank/DDBJ whole genome shotgun (WGS) entry which is preliminary data.</text>
</comment>
<dbReference type="Gene3D" id="3.30.470.30">
    <property type="entry name" value="DNA ligase/mRNA capping enzyme"/>
    <property type="match status" value="1"/>
</dbReference>
<feature type="compositionally biased region" description="Polar residues" evidence="6">
    <location>
        <begin position="753"/>
        <end position="763"/>
    </location>
</feature>
<feature type="compositionally biased region" description="Polar residues" evidence="6">
    <location>
        <begin position="683"/>
        <end position="705"/>
    </location>
</feature>
<dbReference type="SUPFAM" id="SSF56091">
    <property type="entry name" value="DNA ligase/mRNA capping enzyme, catalytic domain"/>
    <property type="match status" value="1"/>
</dbReference>
<dbReference type="InterPro" id="IPR012340">
    <property type="entry name" value="NA-bd_OB-fold"/>
</dbReference>
<accession>A0A8H7AJV0</accession>
<evidence type="ECO:0000313" key="9">
    <source>
        <dbReference type="Proteomes" id="UP000606974"/>
    </source>
</evidence>
<reference evidence="8" key="1">
    <citation type="submission" date="2020-02" db="EMBL/GenBank/DDBJ databases">
        <authorList>
            <person name="Palmer J.M."/>
        </authorList>
    </citation>
    <scope>NUCLEOTIDE SEQUENCE</scope>
    <source>
        <strain evidence="8">EPUS1.4</strain>
        <tissue evidence="8">Thallus</tissue>
    </source>
</reference>
<organism evidence="8 9">
    <name type="scientific">Endocarpon pusillum</name>
    <dbReference type="NCBI Taxonomy" id="364733"/>
    <lineage>
        <taxon>Eukaryota</taxon>
        <taxon>Fungi</taxon>
        <taxon>Dikarya</taxon>
        <taxon>Ascomycota</taxon>
        <taxon>Pezizomycotina</taxon>
        <taxon>Eurotiomycetes</taxon>
        <taxon>Chaetothyriomycetidae</taxon>
        <taxon>Verrucariales</taxon>
        <taxon>Verrucariaceae</taxon>
        <taxon>Endocarpon</taxon>
    </lineage>
</organism>
<evidence type="ECO:0000256" key="4">
    <source>
        <dbReference type="ARBA" id="ARBA00022840"/>
    </source>
</evidence>
<keyword evidence="9" id="KW-1185">Reference proteome</keyword>
<dbReference type="GO" id="GO:0003677">
    <property type="term" value="F:DNA binding"/>
    <property type="evidence" value="ECO:0007669"/>
    <property type="project" value="InterPro"/>
</dbReference>
<evidence type="ECO:0000256" key="2">
    <source>
        <dbReference type="ARBA" id="ARBA00022598"/>
    </source>
</evidence>
<dbReference type="Gene3D" id="1.10.3260.10">
    <property type="entry name" value="DNA ligase, ATP-dependent, N-terminal domain"/>
    <property type="match status" value="1"/>
</dbReference>
<keyword evidence="3" id="KW-0547">Nucleotide-binding</keyword>
<dbReference type="GO" id="GO:0006310">
    <property type="term" value="P:DNA recombination"/>
    <property type="evidence" value="ECO:0007669"/>
    <property type="project" value="InterPro"/>
</dbReference>
<dbReference type="GO" id="GO:0032807">
    <property type="term" value="C:DNA ligase IV complex"/>
    <property type="evidence" value="ECO:0007669"/>
    <property type="project" value="TreeGrafter"/>
</dbReference>